<reference evidence="2" key="2">
    <citation type="submission" date="2017-11" db="EMBL/GenBank/DDBJ databases">
        <title>Coralsnake Venomics: Analyses of Venom Gland Transcriptomes and Proteomes of Six Brazilian Taxa.</title>
        <authorList>
            <person name="Aird S.D."/>
            <person name="Jorge da Silva N."/>
            <person name="Qiu L."/>
            <person name="Villar-Briones A."/>
            <person name="Aparecida-Saddi V."/>
            <person name="Campos-Telles M.P."/>
            <person name="Grau M."/>
            <person name="Mikheyev A.S."/>
        </authorList>
    </citation>
    <scope>NUCLEOTIDE SEQUENCE</scope>
    <source>
        <tissue evidence="2">Venom_gland</tissue>
    </source>
</reference>
<accession>A0A2D4GK56</accession>
<feature type="compositionally biased region" description="Basic residues" evidence="1">
    <location>
        <begin position="97"/>
        <end position="108"/>
    </location>
</feature>
<evidence type="ECO:0000313" key="2">
    <source>
        <dbReference type="EMBL" id="LAA60143.1"/>
    </source>
</evidence>
<proteinExistence type="predicted"/>
<reference evidence="2" key="1">
    <citation type="submission" date="2017-07" db="EMBL/GenBank/DDBJ databases">
        <authorList>
            <person name="Mikheyev A."/>
            <person name="Grau M."/>
        </authorList>
    </citation>
    <scope>NUCLEOTIDE SEQUENCE</scope>
    <source>
        <tissue evidence="2">Venom_gland</tissue>
    </source>
</reference>
<feature type="region of interest" description="Disordered" evidence="1">
    <location>
        <begin position="88"/>
        <end position="108"/>
    </location>
</feature>
<dbReference type="EMBL" id="IACJ01130984">
    <property type="protein sequence ID" value="LAA60143.1"/>
    <property type="molecule type" value="Transcribed_RNA"/>
</dbReference>
<organism evidence="2">
    <name type="scientific">Micrurus corallinus</name>
    <name type="common">Brazilian coral snake</name>
    <dbReference type="NCBI Taxonomy" id="54390"/>
    <lineage>
        <taxon>Eukaryota</taxon>
        <taxon>Metazoa</taxon>
        <taxon>Chordata</taxon>
        <taxon>Craniata</taxon>
        <taxon>Vertebrata</taxon>
        <taxon>Euteleostomi</taxon>
        <taxon>Lepidosauria</taxon>
        <taxon>Squamata</taxon>
        <taxon>Bifurcata</taxon>
        <taxon>Unidentata</taxon>
        <taxon>Episquamata</taxon>
        <taxon>Toxicofera</taxon>
        <taxon>Serpentes</taxon>
        <taxon>Colubroidea</taxon>
        <taxon>Elapidae</taxon>
        <taxon>Elapinae</taxon>
        <taxon>Micrurus</taxon>
    </lineage>
</organism>
<evidence type="ECO:0000256" key="1">
    <source>
        <dbReference type="SAM" id="MobiDB-lite"/>
    </source>
</evidence>
<name>A0A2D4GK56_MICCO</name>
<sequence length="108" mass="11744">MRHSPSSPYYVAAAMQQAATAVLQPVGQWTWLPPVSSAITAASLPPLPTSPGSKQEAATLPPPFLPFPAAHCSLDHSLSQIRCMCERGAREREREERKKKRGGLARPE</sequence>
<protein>
    <submittedName>
        <fullName evidence="2">Uncharacterized protein</fullName>
    </submittedName>
</protein>
<dbReference type="AlphaFoldDB" id="A0A2D4GK56"/>